<dbReference type="KEGG" id="smo:SELMODRAFT_411193"/>
<dbReference type="AlphaFoldDB" id="D8RGV5"/>
<proteinExistence type="predicted"/>
<evidence type="ECO:0000256" key="3">
    <source>
        <dbReference type="ARBA" id="ARBA00023125"/>
    </source>
</evidence>
<evidence type="ECO:0000259" key="7">
    <source>
        <dbReference type="PROSITE" id="PS50066"/>
    </source>
</evidence>
<evidence type="ECO:0000256" key="6">
    <source>
        <dbReference type="SAM" id="MobiDB-lite"/>
    </source>
</evidence>
<sequence>MGRKPTDLAYIRQETKRRNTFRKRWEGARKKAEELHILTRARVRLMARFEGVLYVYNSSAESDVNNGVADNDHQQAQDDVNTSSVDDNGEGEDGGSENENVYENDENENGDEDEEEESDGDGDGDGDWDGNGEATFKPYQLNFSDFSSDLSFASRDAVVPQDLEWCFERKTLEQQQQTTAVTKVNYSELLTEDEVNGFLNF</sequence>
<organism evidence="9">
    <name type="scientific">Selaginella moellendorffii</name>
    <name type="common">Spikemoss</name>
    <dbReference type="NCBI Taxonomy" id="88036"/>
    <lineage>
        <taxon>Eukaryota</taxon>
        <taxon>Viridiplantae</taxon>
        <taxon>Streptophyta</taxon>
        <taxon>Embryophyta</taxon>
        <taxon>Tracheophyta</taxon>
        <taxon>Lycopodiopsida</taxon>
        <taxon>Selaginellales</taxon>
        <taxon>Selaginellaceae</taxon>
        <taxon>Selaginella</taxon>
    </lineage>
</organism>
<keyword evidence="3" id="KW-0238">DNA-binding</keyword>
<feature type="domain" description="MADS-box" evidence="7">
    <location>
        <begin position="1"/>
        <end position="46"/>
    </location>
</feature>
<evidence type="ECO:0000256" key="2">
    <source>
        <dbReference type="ARBA" id="ARBA00023015"/>
    </source>
</evidence>
<dbReference type="SMR" id="D8RGV5"/>
<dbReference type="HOGENOM" id="CLU_1589245_0_0_1"/>
<evidence type="ECO:0000313" key="8">
    <source>
        <dbReference type="EMBL" id="EFJ28430.1"/>
    </source>
</evidence>
<keyword evidence="9" id="KW-1185">Reference proteome</keyword>
<dbReference type="STRING" id="88036.D8RGV5"/>
<evidence type="ECO:0000256" key="5">
    <source>
        <dbReference type="ARBA" id="ARBA00023242"/>
    </source>
</evidence>
<dbReference type="GO" id="GO:0000978">
    <property type="term" value="F:RNA polymerase II cis-regulatory region sequence-specific DNA binding"/>
    <property type="evidence" value="ECO:0000318"/>
    <property type="project" value="GO_Central"/>
</dbReference>
<reference evidence="8 9" key="1">
    <citation type="journal article" date="2011" name="Science">
        <title>The Selaginella genome identifies genetic changes associated with the evolution of vascular plants.</title>
        <authorList>
            <person name="Banks J.A."/>
            <person name="Nishiyama T."/>
            <person name="Hasebe M."/>
            <person name="Bowman J.L."/>
            <person name="Gribskov M."/>
            <person name="dePamphilis C."/>
            <person name="Albert V.A."/>
            <person name="Aono N."/>
            <person name="Aoyama T."/>
            <person name="Ambrose B.A."/>
            <person name="Ashton N.W."/>
            <person name="Axtell M.J."/>
            <person name="Barker E."/>
            <person name="Barker M.S."/>
            <person name="Bennetzen J.L."/>
            <person name="Bonawitz N.D."/>
            <person name="Chapple C."/>
            <person name="Cheng C."/>
            <person name="Correa L.G."/>
            <person name="Dacre M."/>
            <person name="DeBarry J."/>
            <person name="Dreyer I."/>
            <person name="Elias M."/>
            <person name="Engstrom E.M."/>
            <person name="Estelle M."/>
            <person name="Feng L."/>
            <person name="Finet C."/>
            <person name="Floyd S.K."/>
            <person name="Frommer W.B."/>
            <person name="Fujita T."/>
            <person name="Gramzow L."/>
            <person name="Gutensohn M."/>
            <person name="Harholt J."/>
            <person name="Hattori M."/>
            <person name="Heyl A."/>
            <person name="Hirai T."/>
            <person name="Hiwatashi Y."/>
            <person name="Ishikawa M."/>
            <person name="Iwata M."/>
            <person name="Karol K.G."/>
            <person name="Koehler B."/>
            <person name="Kolukisaoglu U."/>
            <person name="Kubo M."/>
            <person name="Kurata T."/>
            <person name="Lalonde S."/>
            <person name="Li K."/>
            <person name="Li Y."/>
            <person name="Litt A."/>
            <person name="Lyons E."/>
            <person name="Manning G."/>
            <person name="Maruyama T."/>
            <person name="Michael T.P."/>
            <person name="Mikami K."/>
            <person name="Miyazaki S."/>
            <person name="Morinaga S."/>
            <person name="Murata T."/>
            <person name="Mueller-Roeber B."/>
            <person name="Nelson D.R."/>
            <person name="Obara M."/>
            <person name="Oguri Y."/>
            <person name="Olmstead R.G."/>
            <person name="Onodera N."/>
            <person name="Petersen B.L."/>
            <person name="Pils B."/>
            <person name="Prigge M."/>
            <person name="Rensing S.A."/>
            <person name="Riano-Pachon D.M."/>
            <person name="Roberts A.W."/>
            <person name="Sato Y."/>
            <person name="Scheller H.V."/>
            <person name="Schulz B."/>
            <person name="Schulz C."/>
            <person name="Shakirov E.V."/>
            <person name="Shibagaki N."/>
            <person name="Shinohara N."/>
            <person name="Shippen D.E."/>
            <person name="Soerensen I."/>
            <person name="Sotooka R."/>
            <person name="Sugimoto N."/>
            <person name="Sugita M."/>
            <person name="Sumikawa N."/>
            <person name="Tanurdzic M."/>
            <person name="Theissen G."/>
            <person name="Ulvskov P."/>
            <person name="Wakazuki S."/>
            <person name="Weng J.K."/>
            <person name="Willats W.W."/>
            <person name="Wipf D."/>
            <person name="Wolf P.G."/>
            <person name="Yang L."/>
            <person name="Zimmer A.D."/>
            <person name="Zhu Q."/>
            <person name="Mitros T."/>
            <person name="Hellsten U."/>
            <person name="Loque D."/>
            <person name="Otillar R."/>
            <person name="Salamov A."/>
            <person name="Schmutz J."/>
            <person name="Shapiro H."/>
            <person name="Lindquist E."/>
            <person name="Lucas S."/>
            <person name="Rokhsar D."/>
            <person name="Grigoriev I.V."/>
        </authorList>
    </citation>
    <scope>NUCLEOTIDE SEQUENCE [LARGE SCALE GENOMIC DNA]</scope>
</reference>
<dbReference type="GO" id="GO:0006357">
    <property type="term" value="P:regulation of transcription by RNA polymerase II"/>
    <property type="evidence" value="ECO:0000318"/>
    <property type="project" value="GO_Central"/>
</dbReference>
<dbReference type="Gene3D" id="3.40.1810.10">
    <property type="entry name" value="Transcription factor, MADS-box"/>
    <property type="match status" value="1"/>
</dbReference>
<name>D8RGV5_SELML</name>
<dbReference type="InterPro" id="IPR002100">
    <property type="entry name" value="TF_MADSbox"/>
</dbReference>
<dbReference type="GO" id="GO:0046983">
    <property type="term" value="F:protein dimerization activity"/>
    <property type="evidence" value="ECO:0007669"/>
    <property type="project" value="InterPro"/>
</dbReference>
<comment type="subcellular location">
    <subcellularLocation>
        <location evidence="1">Nucleus</location>
    </subcellularLocation>
</comment>
<evidence type="ECO:0000313" key="9">
    <source>
        <dbReference type="Proteomes" id="UP000001514"/>
    </source>
</evidence>
<dbReference type="Pfam" id="PF00319">
    <property type="entry name" value="SRF-TF"/>
    <property type="match status" value="1"/>
</dbReference>
<feature type="region of interest" description="Disordered" evidence="6">
    <location>
        <begin position="65"/>
        <end position="135"/>
    </location>
</feature>
<dbReference type="GO" id="GO:0005634">
    <property type="term" value="C:nucleus"/>
    <property type="evidence" value="ECO:0007669"/>
    <property type="project" value="UniProtKB-SubCell"/>
</dbReference>
<keyword evidence="2" id="KW-0805">Transcription regulation</keyword>
<accession>D8RGV5</accession>
<dbReference type="SMART" id="SM00432">
    <property type="entry name" value="MADS"/>
    <property type="match status" value="1"/>
</dbReference>
<dbReference type="PROSITE" id="PS50066">
    <property type="entry name" value="MADS_BOX_2"/>
    <property type="match status" value="1"/>
</dbReference>
<dbReference type="Proteomes" id="UP000001514">
    <property type="component" value="Unassembled WGS sequence"/>
</dbReference>
<keyword evidence="4" id="KW-0804">Transcription</keyword>
<protein>
    <submittedName>
        <fullName evidence="8">Type I MADS-box transcription factor</fullName>
    </submittedName>
</protein>
<evidence type="ECO:0000256" key="1">
    <source>
        <dbReference type="ARBA" id="ARBA00004123"/>
    </source>
</evidence>
<dbReference type="InterPro" id="IPR036879">
    <property type="entry name" value="TF_MADSbox_sf"/>
</dbReference>
<gene>
    <name evidence="8" type="primary">MADS8-1</name>
    <name evidence="8" type="ORF">SELMODRAFT_411193</name>
</gene>
<evidence type="ECO:0000256" key="4">
    <source>
        <dbReference type="ARBA" id="ARBA00023163"/>
    </source>
</evidence>
<feature type="compositionally biased region" description="Acidic residues" evidence="6">
    <location>
        <begin position="87"/>
        <end position="130"/>
    </location>
</feature>
<dbReference type="InParanoid" id="D8RGV5"/>
<keyword evidence="5" id="KW-0539">Nucleus</keyword>
<dbReference type="GO" id="GO:0000981">
    <property type="term" value="F:DNA-binding transcription factor activity, RNA polymerase II-specific"/>
    <property type="evidence" value="ECO:0000318"/>
    <property type="project" value="GO_Central"/>
</dbReference>
<dbReference type="EMBL" id="GL377579">
    <property type="protein sequence ID" value="EFJ28430.1"/>
    <property type="molecule type" value="Genomic_DNA"/>
</dbReference>
<dbReference type="SUPFAM" id="SSF55455">
    <property type="entry name" value="SRF-like"/>
    <property type="match status" value="1"/>
</dbReference>
<dbReference type="Gramene" id="EFJ28430">
    <property type="protein sequence ID" value="EFJ28430"/>
    <property type="gene ID" value="SELMODRAFT_411193"/>
</dbReference>